<dbReference type="Proteomes" id="UP001055879">
    <property type="component" value="Linkage Group LG05"/>
</dbReference>
<reference evidence="1 2" key="2">
    <citation type="journal article" date="2022" name="Mol. Ecol. Resour.">
        <title>The genomes of chicory, endive, great burdock and yacon provide insights into Asteraceae paleo-polyploidization history and plant inulin production.</title>
        <authorList>
            <person name="Fan W."/>
            <person name="Wang S."/>
            <person name="Wang H."/>
            <person name="Wang A."/>
            <person name="Jiang F."/>
            <person name="Liu H."/>
            <person name="Zhao H."/>
            <person name="Xu D."/>
            <person name="Zhang Y."/>
        </authorList>
    </citation>
    <scope>NUCLEOTIDE SEQUENCE [LARGE SCALE GENOMIC DNA]</scope>
    <source>
        <strain evidence="2">cv. Niubang</strain>
    </source>
</reference>
<organism evidence="1 2">
    <name type="scientific">Arctium lappa</name>
    <name type="common">Greater burdock</name>
    <name type="synonym">Lappa major</name>
    <dbReference type="NCBI Taxonomy" id="4217"/>
    <lineage>
        <taxon>Eukaryota</taxon>
        <taxon>Viridiplantae</taxon>
        <taxon>Streptophyta</taxon>
        <taxon>Embryophyta</taxon>
        <taxon>Tracheophyta</taxon>
        <taxon>Spermatophyta</taxon>
        <taxon>Magnoliopsida</taxon>
        <taxon>eudicotyledons</taxon>
        <taxon>Gunneridae</taxon>
        <taxon>Pentapetalae</taxon>
        <taxon>asterids</taxon>
        <taxon>campanulids</taxon>
        <taxon>Asterales</taxon>
        <taxon>Asteraceae</taxon>
        <taxon>Carduoideae</taxon>
        <taxon>Cardueae</taxon>
        <taxon>Arctiinae</taxon>
        <taxon>Arctium</taxon>
    </lineage>
</organism>
<gene>
    <name evidence="1" type="ORF">L6452_17004</name>
</gene>
<reference evidence="2" key="1">
    <citation type="journal article" date="2022" name="Mol. Ecol. Resour.">
        <title>The genomes of chicory, endive, great burdock and yacon provide insights into Asteraceae palaeo-polyploidization history and plant inulin production.</title>
        <authorList>
            <person name="Fan W."/>
            <person name="Wang S."/>
            <person name="Wang H."/>
            <person name="Wang A."/>
            <person name="Jiang F."/>
            <person name="Liu H."/>
            <person name="Zhao H."/>
            <person name="Xu D."/>
            <person name="Zhang Y."/>
        </authorList>
    </citation>
    <scope>NUCLEOTIDE SEQUENCE [LARGE SCALE GENOMIC DNA]</scope>
    <source>
        <strain evidence="2">cv. Niubang</strain>
    </source>
</reference>
<proteinExistence type="predicted"/>
<name>A0ACB9C2D4_ARCLA</name>
<evidence type="ECO:0000313" key="2">
    <source>
        <dbReference type="Proteomes" id="UP001055879"/>
    </source>
</evidence>
<evidence type="ECO:0000313" key="1">
    <source>
        <dbReference type="EMBL" id="KAI3728370.1"/>
    </source>
</evidence>
<accession>A0ACB9C2D4</accession>
<dbReference type="EMBL" id="CM042051">
    <property type="protein sequence ID" value="KAI3728370.1"/>
    <property type="molecule type" value="Genomic_DNA"/>
</dbReference>
<sequence length="1772" mass="200036">MTEDGGNEEFVDCPDDLVSYDGTTSFVESSEGEVVPEHQRTLRDDIEDNRHGFSGGEREIFPHHYQEERRQLMIELTNLHHQMKDLIRNQPLIGGNDSELSTDQFTSATGVGDGKSLLPLHEMISDCSRFIQLALSKQSQTEGTIRKLYSTLDTKDREIEDLNVKVTEYYVPQVTSVESIADRILSSLATVVGEQEFPDMSVRGKLSHLEKSTSLLVEKYNNFLSEVEMLNQCLAEVKSEYHMQTDMDKVLFTVREELVELKRKELELAYRSSHLEDEYRKLMDQLDKGRETIEMLYLEIGKLKGDVEVEKARFSNAKEKLGLAVTKGKSLVQQRDSLRQMIVEKTNELDKCLIELQEKSSALEAAELRKEEMKQIETSANSLKQALLQRDMVLEKCEEILSLSGVAEELQSSDIIDRVTWLSNERSRLTLVSLEFQKLTNELSSLELPGAAQYPDLGSQVSGLLESFNMAKAQSIKLQNEINTMKDGTRAEIDRLTLSLLVEAQEKSYLEEKFEDLTHKYEGVVKEKCQVSLEKAQLLTLLLDASGISRDGLEDSIKLHSDMAMVIDRCLSSIKENALGSYEPSPMKTELLEKFMDLLYEKNQGCMLYEQILEEETMDRLELDKCLNKMAKVSEELHVLKDKNGSLQIDLQRSEDKAALLREKLSMAVKKGKSLVQERESMKQQMAEKNSQIEALKLELEQQEATMNDCRDQISKLSSDVEQITKLENDLLHSKEERDQIEQFLVESNTILQQAIEAIDGVVLPVDLTEPVEKVKWCATYLNECQVAKVQAEQELGDVKDEVGMLTSKLTDALTTMKSLEDALSASEKSVSQLTEEKRESEMLKTHIEEELHKATEEWQISKTQTEQEVGDLQEEIATLNNKLVEVLTNLKTLEDVHSGSEKTIAQLTEEKRELEVAKSCVEENLHKALVEATSQTIKFQEIVSSKNSLQEELSLAEKNISVLMSEKEDAQASTVAAERELQKVKEEVSTHAINLDEAYRTIKSLEDAMFKLQTHVSQFSNENEKAQDNVSLLESEIKKLKEEGAYHERTFIDASATIKTLEDALLKAKNHISDLVGEQKNAEEEILTLNTQLSACRQELACKHDFLPSFLDNLQVMLKDGTLLTLFKQSFEKKIEIFIEMDSHLNDIMDYFDPEHLQDYPAIKESFQLSTLLPAGFENVLNTEMINDDADAADAEDIGSYAGKTLEKLTLRNQILRDEFGRLSTFTDKLTASLLIKMDAIRSTVPFMVEHTKSLQKNVNNLHIDKQAQENRVLVLEHDIKVLLSACADVTKEMKFLVEHNILEIDSTHGLDNLNSNPSSNVRAVDNEALADVKVAEEMLSAARNVQSVIELCVDVKQNMSTTITELQAELEKTRSMYDKAKEENDIFQNSDPKLEAKLEASPNLHNEMGINLEDNRPKEDEWNKREAELSKQTTAFIKDHEAENDLLSASEIKSLLNKVNGITIPFPNVGAGDIEPHDLEPTRKLFYIVDSVNELLDQITLLSHAKEELQATLSRQALDVEHLKEEFDEAIKDKDSDKMKKELFELSIGLEHIISKFGGDEHSGGEKFGDVAALLPILERLVQSMVLDGENSKVKAQDLGVKLLETQKVAEELASKVKLLEDLNQSRIDSPDKIHESGITEASEASSLSSRSEISEVQNLGPVGKRAMPLVPSAAHVRTLWKGSNDHLAINMDPESDRLIDTQETVEDKRHIFKSLHTTGLVPAQGKIIADRLDGIWVSGGQALMSRPRARLGLIAYWLVLHLWLLGALL</sequence>
<keyword evidence="2" id="KW-1185">Reference proteome</keyword>
<comment type="caution">
    <text evidence="1">The sequence shown here is derived from an EMBL/GenBank/DDBJ whole genome shotgun (WGS) entry which is preliminary data.</text>
</comment>
<protein>
    <submittedName>
        <fullName evidence="1">Uncharacterized protein</fullName>
    </submittedName>
</protein>